<evidence type="ECO:0000313" key="2">
    <source>
        <dbReference type="EMBL" id="SJL03606.1"/>
    </source>
</evidence>
<reference evidence="3" key="1">
    <citation type="journal article" date="2017" name="Nat. Ecol. Evol.">
        <title>Genome expansion and lineage-specific genetic innovations in the forest pathogenic fungi Armillaria.</title>
        <authorList>
            <person name="Sipos G."/>
            <person name="Prasanna A.N."/>
            <person name="Walter M.C."/>
            <person name="O'Connor E."/>
            <person name="Balint B."/>
            <person name="Krizsan K."/>
            <person name="Kiss B."/>
            <person name="Hess J."/>
            <person name="Varga T."/>
            <person name="Slot J."/>
            <person name="Riley R."/>
            <person name="Boka B."/>
            <person name="Rigling D."/>
            <person name="Barry K."/>
            <person name="Lee J."/>
            <person name="Mihaltcheva S."/>
            <person name="LaButti K."/>
            <person name="Lipzen A."/>
            <person name="Waldron R."/>
            <person name="Moloney N.M."/>
            <person name="Sperisen C."/>
            <person name="Kredics L."/>
            <person name="Vagvoelgyi C."/>
            <person name="Patrignani A."/>
            <person name="Fitzpatrick D."/>
            <person name="Nagy I."/>
            <person name="Doyle S."/>
            <person name="Anderson J.B."/>
            <person name="Grigoriev I.V."/>
            <person name="Gueldener U."/>
            <person name="Muensterkoetter M."/>
            <person name="Nagy L.G."/>
        </authorList>
    </citation>
    <scope>NUCLEOTIDE SEQUENCE [LARGE SCALE GENOMIC DNA]</scope>
    <source>
        <strain evidence="3">C18/9</strain>
    </source>
</reference>
<name>A0A284R4H3_ARMOS</name>
<feature type="domain" description="Reverse transcriptase" evidence="1">
    <location>
        <begin position="181"/>
        <end position="249"/>
    </location>
</feature>
<dbReference type="EMBL" id="FUEG01000004">
    <property type="protein sequence ID" value="SJL03606.1"/>
    <property type="molecule type" value="Genomic_DNA"/>
</dbReference>
<proteinExistence type="predicted"/>
<dbReference type="OMA" id="GMILFRC"/>
<dbReference type="SUPFAM" id="SSF56672">
    <property type="entry name" value="DNA/RNA polymerases"/>
    <property type="match status" value="1"/>
</dbReference>
<dbReference type="InterPro" id="IPR043502">
    <property type="entry name" value="DNA/RNA_pol_sf"/>
</dbReference>
<evidence type="ECO:0000259" key="1">
    <source>
        <dbReference type="PROSITE" id="PS50878"/>
    </source>
</evidence>
<dbReference type="STRING" id="47428.A0A284R4H3"/>
<dbReference type="PANTHER" id="PTHR15503:SF22">
    <property type="entry name" value="TRANSPOSON TY3-I GAG POLYPROTEIN"/>
    <property type="match status" value="1"/>
</dbReference>
<dbReference type="PANTHER" id="PTHR15503">
    <property type="entry name" value="LDOC1 RELATED"/>
    <property type="match status" value="1"/>
</dbReference>
<keyword evidence="3" id="KW-1185">Reference proteome</keyword>
<accession>A0A284R4H3</accession>
<dbReference type="OrthoDB" id="3341476at2759"/>
<dbReference type="Proteomes" id="UP000219338">
    <property type="component" value="Unassembled WGS sequence"/>
</dbReference>
<dbReference type="AlphaFoldDB" id="A0A284R4H3"/>
<dbReference type="InterPro" id="IPR021109">
    <property type="entry name" value="Peptidase_aspartic_dom_sf"/>
</dbReference>
<gene>
    <name evidence="2" type="ORF">ARMOST_06963</name>
</gene>
<dbReference type="Gene3D" id="2.40.70.10">
    <property type="entry name" value="Acid Proteases"/>
    <property type="match status" value="1"/>
</dbReference>
<dbReference type="CDD" id="cd01647">
    <property type="entry name" value="RT_LTR"/>
    <property type="match status" value="1"/>
</dbReference>
<dbReference type="InterPro" id="IPR032567">
    <property type="entry name" value="RTL1-rel"/>
</dbReference>
<dbReference type="InterPro" id="IPR000477">
    <property type="entry name" value="RT_dom"/>
</dbReference>
<evidence type="ECO:0000313" key="3">
    <source>
        <dbReference type="Proteomes" id="UP000219338"/>
    </source>
</evidence>
<dbReference type="PROSITE" id="PS50878">
    <property type="entry name" value="RT_POL"/>
    <property type="match status" value="1"/>
</dbReference>
<organism evidence="2 3">
    <name type="scientific">Armillaria ostoyae</name>
    <name type="common">Armillaria root rot fungus</name>
    <dbReference type="NCBI Taxonomy" id="47428"/>
    <lineage>
        <taxon>Eukaryota</taxon>
        <taxon>Fungi</taxon>
        <taxon>Dikarya</taxon>
        <taxon>Basidiomycota</taxon>
        <taxon>Agaricomycotina</taxon>
        <taxon>Agaricomycetes</taxon>
        <taxon>Agaricomycetidae</taxon>
        <taxon>Agaricales</taxon>
        <taxon>Marasmiineae</taxon>
        <taxon>Physalacriaceae</taxon>
        <taxon>Armillaria</taxon>
    </lineage>
</organism>
<sequence length="249" mass="29243">MAIPIAVYNADSTCNKAGDITKFVEFRMTIGSHSKRIDFAVTNLGTKDLYLGHNWLKHHNPVINWKMGMILFRCCQCIRNPFPLPDADPNDHWDEELKEGETILTVNMEEEIKTFKEIVPPNYHSFRDLFSKENFDELPEQKPWDHAIKLIPNTKSTLDCKVYLLNRDEQEQLDKFLDENLELGRIRESKSPFTSPFFFIKKKDGSLRPIQDYQKLNEMMIKNRYPLPLISELIDKLQGAKYFTKLDVR</sequence>
<protein>
    <recommendedName>
        <fullName evidence="1">Reverse transcriptase domain-containing protein</fullName>
    </recommendedName>
</protein>
<dbReference type="Gene3D" id="3.10.10.10">
    <property type="entry name" value="HIV Type 1 Reverse Transcriptase, subunit A, domain 1"/>
    <property type="match status" value="1"/>
</dbReference>